<organism evidence="2 3">
    <name type="scientific">Ruminococcus gauvreauii</name>
    <dbReference type="NCBI Taxonomy" id="438033"/>
    <lineage>
        <taxon>Bacteria</taxon>
        <taxon>Bacillati</taxon>
        <taxon>Bacillota</taxon>
        <taxon>Clostridia</taxon>
        <taxon>Eubacteriales</taxon>
        <taxon>Oscillospiraceae</taxon>
        <taxon>Ruminococcus</taxon>
    </lineage>
</organism>
<gene>
    <name evidence="2" type="ORF">NQ502_07650</name>
</gene>
<proteinExistence type="predicted"/>
<evidence type="ECO:0000313" key="3">
    <source>
        <dbReference type="Proteomes" id="UP001060164"/>
    </source>
</evidence>
<protein>
    <submittedName>
        <fullName evidence="2">Type II toxin-antitoxin system HicB family antitoxin</fullName>
    </submittedName>
</protein>
<name>A0ABY5VLJ7_9FIRM</name>
<dbReference type="InterPro" id="IPR031807">
    <property type="entry name" value="HicB-like"/>
</dbReference>
<accession>A0ABY5VLJ7</accession>
<keyword evidence="3" id="KW-1185">Reference proteome</keyword>
<evidence type="ECO:0000313" key="2">
    <source>
        <dbReference type="EMBL" id="UWP60893.1"/>
    </source>
</evidence>
<reference evidence="2" key="1">
    <citation type="journal article" date="2022" name="Cell">
        <title>Design, construction, and in vivo augmentation of a complex gut microbiome.</title>
        <authorList>
            <person name="Cheng A.G."/>
            <person name="Ho P.Y."/>
            <person name="Aranda-Diaz A."/>
            <person name="Jain S."/>
            <person name="Yu F.B."/>
            <person name="Meng X."/>
            <person name="Wang M."/>
            <person name="Iakiviak M."/>
            <person name="Nagashima K."/>
            <person name="Zhao A."/>
            <person name="Murugkar P."/>
            <person name="Patil A."/>
            <person name="Atabakhsh K."/>
            <person name="Weakley A."/>
            <person name="Yan J."/>
            <person name="Brumbaugh A.R."/>
            <person name="Higginbottom S."/>
            <person name="Dimas A."/>
            <person name="Shiver A.L."/>
            <person name="Deutschbauer A."/>
            <person name="Neff N."/>
            <person name="Sonnenburg J.L."/>
            <person name="Huang K.C."/>
            <person name="Fischbach M.A."/>
        </authorList>
    </citation>
    <scope>NUCLEOTIDE SEQUENCE</scope>
    <source>
        <strain evidence="2">DSM 19829</strain>
    </source>
</reference>
<evidence type="ECO:0000259" key="1">
    <source>
        <dbReference type="Pfam" id="PF15919"/>
    </source>
</evidence>
<dbReference type="Proteomes" id="UP001060164">
    <property type="component" value="Chromosome"/>
</dbReference>
<dbReference type="InterPro" id="IPR035069">
    <property type="entry name" value="TTHA1013/TTHA0281-like"/>
</dbReference>
<dbReference type="RefSeq" id="WP_028527593.1">
    <property type="nucleotide sequence ID" value="NZ_CABLBR010000003.1"/>
</dbReference>
<dbReference type="Gene3D" id="3.30.160.250">
    <property type="match status" value="1"/>
</dbReference>
<dbReference type="EMBL" id="CP102290">
    <property type="protein sequence ID" value="UWP60893.1"/>
    <property type="molecule type" value="Genomic_DNA"/>
</dbReference>
<dbReference type="SUPFAM" id="SSF143100">
    <property type="entry name" value="TTHA1013/TTHA0281-like"/>
    <property type="match status" value="1"/>
</dbReference>
<feature type="domain" description="HicB-like antitoxin of toxin-antitoxin system" evidence="1">
    <location>
        <begin position="5"/>
        <end position="69"/>
    </location>
</feature>
<sequence length="92" mass="10443">MNFIYPAIFHKTETGRFTAVFPDLEMCRAEGDTLEDCIENANSAAYDWIYVELSEFDGQLPAVTDITDIPLKDGDIVRNISVHVRLTDGWDE</sequence>
<dbReference type="Pfam" id="PF15919">
    <property type="entry name" value="HicB_lk_antitox"/>
    <property type="match status" value="1"/>
</dbReference>